<name>A0A7C4Q464_9CHLR</name>
<dbReference type="GO" id="GO:0070402">
    <property type="term" value="F:NADPH binding"/>
    <property type="evidence" value="ECO:0007669"/>
    <property type="project" value="TreeGrafter"/>
</dbReference>
<comment type="caution">
    <text evidence="1">The sequence shown here is derived from an EMBL/GenBank/DDBJ whole genome shotgun (WGS) entry which is preliminary data.</text>
</comment>
<sequence length="479" mass="54854">MPPKRQVYLLDPKNLPPETIAVTFAKTSRSPQRFSEIAAELTDEKSAEFHEKWVVGYGHASVAEHAVLHIAVENISRLAVESLESCRLASYTEKSTRYQKWTKEDYHLPAELEDHPLKSLYEDTVLGLFQAYEEALPHVRALIQQQHPAREGESETAWERRIRSKYVDVARFYLPAAALANVGVTINARALEHTLSKMLSHPLREVRQAGEEIKSVAQACVPTLVKYANPLPYLQNSRQQLQKLAQQFSPDSVPADWCRLIFWDAEAEEHILAAALYRFASLDYAQCLLAIKQADPALRRQIAETLLGSLEKHTIPLRELEYSSFTFDLVLDQGAYFELKRHRMMTQTPQPLSTHLGYALPRAIVLAGLEDHFRQAMRMAHQAYRQLAAFNREVAAYVVPNAYNRRVLLQMNLRSADHLISLRSADNAHFSLRRVVQRIAEQIKQVMPLFAPFLRNNPAETWQSIQQNYFQETSAMIEE</sequence>
<protein>
    <submittedName>
        <fullName evidence="1">FAD-dependent thymidylate synthase</fullName>
    </submittedName>
</protein>
<dbReference type="GO" id="GO:0050797">
    <property type="term" value="F:thymidylate synthase (FAD) activity"/>
    <property type="evidence" value="ECO:0007669"/>
    <property type="project" value="InterPro"/>
</dbReference>
<dbReference type="PANTHER" id="PTHR34934:SF1">
    <property type="entry name" value="FLAVIN-DEPENDENT THYMIDYLATE SYNTHASE"/>
    <property type="match status" value="1"/>
</dbReference>
<dbReference type="GO" id="GO:0006231">
    <property type="term" value="P:dTMP biosynthetic process"/>
    <property type="evidence" value="ECO:0007669"/>
    <property type="project" value="InterPro"/>
</dbReference>
<dbReference type="Pfam" id="PF02511">
    <property type="entry name" value="Thy1"/>
    <property type="match status" value="2"/>
</dbReference>
<dbReference type="AlphaFoldDB" id="A0A7C4Q464"/>
<dbReference type="Gene3D" id="3.30.1360.170">
    <property type="match status" value="2"/>
</dbReference>
<gene>
    <name evidence="1" type="ORF">ENT17_07520</name>
</gene>
<dbReference type="PROSITE" id="PS51331">
    <property type="entry name" value="THYX"/>
    <property type="match status" value="2"/>
</dbReference>
<organism evidence="1">
    <name type="scientific">Bellilinea caldifistulae</name>
    <dbReference type="NCBI Taxonomy" id="360411"/>
    <lineage>
        <taxon>Bacteria</taxon>
        <taxon>Bacillati</taxon>
        <taxon>Chloroflexota</taxon>
        <taxon>Anaerolineae</taxon>
        <taxon>Anaerolineales</taxon>
        <taxon>Anaerolineaceae</taxon>
        <taxon>Bellilinea</taxon>
    </lineage>
</organism>
<dbReference type="CDD" id="cd20175">
    <property type="entry name" value="ThyX"/>
    <property type="match status" value="2"/>
</dbReference>
<dbReference type="EMBL" id="DSXR01000075">
    <property type="protein sequence ID" value="HGS87453.1"/>
    <property type="molecule type" value="Genomic_DNA"/>
</dbReference>
<dbReference type="InterPro" id="IPR003669">
    <property type="entry name" value="Thymidylate_synthase_ThyX"/>
</dbReference>
<proteinExistence type="predicted"/>
<evidence type="ECO:0000313" key="1">
    <source>
        <dbReference type="EMBL" id="HGS87453.1"/>
    </source>
</evidence>
<accession>A0A7C4Q464</accession>
<reference evidence="1" key="1">
    <citation type="journal article" date="2020" name="mSystems">
        <title>Genome- and Community-Level Interaction Insights into Carbon Utilization and Element Cycling Functions of Hydrothermarchaeota in Hydrothermal Sediment.</title>
        <authorList>
            <person name="Zhou Z."/>
            <person name="Liu Y."/>
            <person name="Xu W."/>
            <person name="Pan J."/>
            <person name="Luo Z.H."/>
            <person name="Li M."/>
        </authorList>
    </citation>
    <scope>NUCLEOTIDE SEQUENCE [LARGE SCALE GENOMIC DNA]</scope>
    <source>
        <strain evidence="1">SpSt-556</strain>
    </source>
</reference>
<dbReference type="GO" id="GO:0004799">
    <property type="term" value="F:thymidylate synthase activity"/>
    <property type="evidence" value="ECO:0007669"/>
    <property type="project" value="TreeGrafter"/>
</dbReference>
<dbReference type="PANTHER" id="PTHR34934">
    <property type="entry name" value="FLAVIN-DEPENDENT THYMIDYLATE SYNTHASE"/>
    <property type="match status" value="1"/>
</dbReference>
<dbReference type="InterPro" id="IPR036098">
    <property type="entry name" value="Thymidylate_synthase_ThyX_sf"/>
</dbReference>
<dbReference type="GO" id="GO:0050660">
    <property type="term" value="F:flavin adenine dinucleotide binding"/>
    <property type="evidence" value="ECO:0007669"/>
    <property type="project" value="InterPro"/>
</dbReference>
<dbReference type="SUPFAM" id="SSF69796">
    <property type="entry name" value="Thymidylate synthase-complementing protein Thy1"/>
    <property type="match status" value="2"/>
</dbReference>